<reference evidence="2" key="1">
    <citation type="submission" date="2021-09" db="EMBL/GenBank/DDBJ databases">
        <authorList>
            <consortium name="AG Swart"/>
            <person name="Singh M."/>
            <person name="Singh A."/>
            <person name="Seah K."/>
            <person name="Emmerich C."/>
        </authorList>
    </citation>
    <scope>NUCLEOTIDE SEQUENCE</scope>
    <source>
        <strain evidence="2">ATCC30299</strain>
    </source>
</reference>
<comment type="caution">
    <text evidence="2">The sequence shown here is derived from an EMBL/GenBank/DDBJ whole genome shotgun (WGS) entry which is preliminary data.</text>
</comment>
<evidence type="ECO:0000313" key="3">
    <source>
        <dbReference type="Proteomes" id="UP001162131"/>
    </source>
</evidence>
<name>A0AAU9JAK8_9CILI</name>
<sequence>MEETANDLFKFTKVYPAEKLKRCKSLQKQTLKEALKIKRIDESPINGRISSTRSSSQTSFKRNLIPKLPQTLKNSTLSIKKPLSLPNTDRSHTSTPSLVLKSKNGNSHINLYEKLRSINSLTLTKAKENSNTQFKTFGSKLTLHLSSLRPKFLHKASSKLLLYPLSHPKHISHFTQTDLSEEFITF</sequence>
<accession>A0AAU9JAK8</accession>
<dbReference type="EMBL" id="CAJZBQ010000018">
    <property type="protein sequence ID" value="CAG9317741.1"/>
    <property type="molecule type" value="Genomic_DNA"/>
</dbReference>
<gene>
    <name evidence="2" type="ORF">BSTOLATCC_MIC18983</name>
</gene>
<proteinExistence type="predicted"/>
<feature type="region of interest" description="Disordered" evidence="1">
    <location>
        <begin position="79"/>
        <end position="100"/>
    </location>
</feature>
<organism evidence="2 3">
    <name type="scientific">Blepharisma stoltei</name>
    <dbReference type="NCBI Taxonomy" id="1481888"/>
    <lineage>
        <taxon>Eukaryota</taxon>
        <taxon>Sar</taxon>
        <taxon>Alveolata</taxon>
        <taxon>Ciliophora</taxon>
        <taxon>Postciliodesmatophora</taxon>
        <taxon>Heterotrichea</taxon>
        <taxon>Heterotrichida</taxon>
        <taxon>Blepharismidae</taxon>
        <taxon>Blepharisma</taxon>
    </lineage>
</organism>
<dbReference type="AlphaFoldDB" id="A0AAU9JAK8"/>
<protein>
    <submittedName>
        <fullName evidence="2">Uncharacterized protein</fullName>
    </submittedName>
</protein>
<evidence type="ECO:0000256" key="1">
    <source>
        <dbReference type="SAM" id="MobiDB-lite"/>
    </source>
</evidence>
<evidence type="ECO:0000313" key="2">
    <source>
        <dbReference type="EMBL" id="CAG9317741.1"/>
    </source>
</evidence>
<keyword evidence="3" id="KW-1185">Reference proteome</keyword>
<dbReference type="Proteomes" id="UP001162131">
    <property type="component" value="Unassembled WGS sequence"/>
</dbReference>
<feature type="compositionally biased region" description="Polar residues" evidence="1">
    <location>
        <begin position="85"/>
        <end position="100"/>
    </location>
</feature>